<evidence type="ECO:0000256" key="1">
    <source>
        <dbReference type="RuleBase" id="RU365099"/>
    </source>
</evidence>
<keyword evidence="3" id="KW-1185">Reference proteome</keyword>
<dbReference type="GO" id="GO:0005739">
    <property type="term" value="C:mitochondrion"/>
    <property type="evidence" value="ECO:0007669"/>
    <property type="project" value="UniProtKB-SubCell"/>
</dbReference>
<dbReference type="AlphaFoldDB" id="A0A401GGN2"/>
<dbReference type="PANTHER" id="PTHR28055">
    <property type="entry name" value="ALTERED INHERITANCE OF MITOCHONDRIA PROTEIN 41, MITOCHONDRIAL"/>
    <property type="match status" value="1"/>
</dbReference>
<comment type="similarity">
    <text evidence="1">Belongs to the AIM41 family.</text>
</comment>
<dbReference type="PANTHER" id="PTHR28055:SF1">
    <property type="entry name" value="ALTERED INHERITANCE OF MITOCHONDRIA PROTEIN 41, MITOCHONDRIAL"/>
    <property type="match status" value="1"/>
</dbReference>
<gene>
    <name evidence="1" type="primary">AIM41</name>
    <name evidence="2" type="ORF">SCP_0310810</name>
</gene>
<evidence type="ECO:0000313" key="3">
    <source>
        <dbReference type="Proteomes" id="UP000287166"/>
    </source>
</evidence>
<comment type="subcellular location">
    <subcellularLocation>
        <location evidence="1">Mitochondrion</location>
    </subcellularLocation>
</comment>
<keyword evidence="1" id="KW-0496">Mitochondrion</keyword>
<dbReference type="EMBL" id="BFAD01000003">
    <property type="protein sequence ID" value="GBE81354.1"/>
    <property type="molecule type" value="Genomic_DNA"/>
</dbReference>
<dbReference type="InParanoid" id="A0A401GGN2"/>
<name>A0A401GGN2_9APHY</name>
<dbReference type="SUPFAM" id="SSF89095">
    <property type="entry name" value="GatB/YqeY motif"/>
    <property type="match status" value="1"/>
</dbReference>
<dbReference type="Pfam" id="PF09424">
    <property type="entry name" value="YqeY"/>
    <property type="match status" value="1"/>
</dbReference>
<dbReference type="STRING" id="139825.A0A401GGN2"/>
<dbReference type="InterPro" id="IPR019004">
    <property type="entry name" value="YqeY/Aim41"/>
</dbReference>
<sequence>MTTVATSSPDIRAQLMSELKSAMKSKDTFKSTTIRSALAEVYAADKARPELVSSSVILSILRKAAVRRTDAAKEYEKASRPDLAEKEKLEANLLQSFLPPLLSEADVDRILRETIADQSQLMESGTPSKKAQGLVFKAFYAKVDKLSVDTDLVKRRAEALLSEKSA</sequence>
<comment type="caution">
    <text evidence="2">The sequence shown here is derived from an EMBL/GenBank/DDBJ whole genome shotgun (WGS) entry which is preliminary data.</text>
</comment>
<evidence type="ECO:0000313" key="2">
    <source>
        <dbReference type="EMBL" id="GBE81354.1"/>
    </source>
</evidence>
<organism evidence="2 3">
    <name type="scientific">Sparassis crispa</name>
    <dbReference type="NCBI Taxonomy" id="139825"/>
    <lineage>
        <taxon>Eukaryota</taxon>
        <taxon>Fungi</taxon>
        <taxon>Dikarya</taxon>
        <taxon>Basidiomycota</taxon>
        <taxon>Agaricomycotina</taxon>
        <taxon>Agaricomycetes</taxon>
        <taxon>Polyporales</taxon>
        <taxon>Sparassidaceae</taxon>
        <taxon>Sparassis</taxon>
    </lineage>
</organism>
<dbReference type="Gene3D" id="1.10.1510.10">
    <property type="entry name" value="Uncharacterised protein YqeY/AIM41 PF09424, N-terminal domain"/>
    <property type="match status" value="1"/>
</dbReference>
<dbReference type="InterPro" id="IPR042184">
    <property type="entry name" value="YqeY/Aim41_N"/>
</dbReference>
<protein>
    <recommendedName>
        <fullName evidence="1">Altered inheritance of mitochondria protein 41</fullName>
    </recommendedName>
</protein>
<proteinExistence type="inferred from homology"/>
<accession>A0A401GGN2</accession>
<dbReference type="GO" id="GO:0016884">
    <property type="term" value="F:carbon-nitrogen ligase activity, with glutamine as amido-N-donor"/>
    <property type="evidence" value="ECO:0007669"/>
    <property type="project" value="UniProtKB-UniRule"/>
</dbReference>
<dbReference type="OrthoDB" id="538640at2759"/>
<dbReference type="InterPro" id="IPR003789">
    <property type="entry name" value="Asn/Gln_tRNA_amidoTrase-B-like"/>
</dbReference>
<dbReference type="Proteomes" id="UP000287166">
    <property type="component" value="Unassembled WGS sequence"/>
</dbReference>
<reference evidence="2 3" key="1">
    <citation type="journal article" date="2018" name="Sci. Rep.">
        <title>Genome sequence of the cauliflower mushroom Sparassis crispa (Hanabiratake) and its association with beneficial usage.</title>
        <authorList>
            <person name="Kiyama R."/>
            <person name="Furutani Y."/>
            <person name="Kawaguchi K."/>
            <person name="Nakanishi T."/>
        </authorList>
    </citation>
    <scope>NUCLEOTIDE SEQUENCE [LARGE SCALE GENOMIC DNA]</scope>
</reference>